<protein>
    <submittedName>
        <fullName evidence="1">Uncharacterized protein</fullName>
    </submittedName>
</protein>
<organism evidence="1 2">
    <name type="scientific">Mycolicibacterium hippocampi</name>
    <dbReference type="NCBI Taxonomy" id="659824"/>
    <lineage>
        <taxon>Bacteria</taxon>
        <taxon>Bacillati</taxon>
        <taxon>Actinomycetota</taxon>
        <taxon>Actinomycetes</taxon>
        <taxon>Mycobacteriales</taxon>
        <taxon>Mycobacteriaceae</taxon>
        <taxon>Mycolicibacterium</taxon>
    </lineage>
</organism>
<sequence length="198" mass="22892">MEHDPFKHHSPYHDIHQRINQVNSAIGAPAVLDWTEIDAMSEAMSNNLFARIGPLDSHPDAQNLARDLIDSYRTSVRLPQVAGETIIAEHLGPQYGPRTMTRLYALMAIDHRGLVPLSEEFTWQDVAKKYMTNHRVCDVALWFGCDKYAATIDLPVKLGEFVCLFKCCAKCREWFDEPKELRDDYRRHSGWSDEFDRR</sequence>
<dbReference type="AlphaFoldDB" id="A0A850PS44"/>
<proteinExistence type="predicted"/>
<evidence type="ECO:0000313" key="1">
    <source>
        <dbReference type="EMBL" id="NVN51617.1"/>
    </source>
</evidence>
<name>A0A850PS44_9MYCO</name>
<keyword evidence="2" id="KW-1185">Reference proteome</keyword>
<accession>A0A850PS44</accession>
<dbReference type="EMBL" id="JABFYL010000039">
    <property type="protein sequence ID" value="NVN51617.1"/>
    <property type="molecule type" value="Genomic_DNA"/>
</dbReference>
<evidence type="ECO:0000313" key="2">
    <source>
        <dbReference type="Proteomes" id="UP000570517"/>
    </source>
</evidence>
<gene>
    <name evidence="1" type="ORF">HLY00_1604</name>
</gene>
<dbReference type="Proteomes" id="UP000570517">
    <property type="component" value="Unassembled WGS sequence"/>
</dbReference>
<comment type="caution">
    <text evidence="1">The sequence shown here is derived from an EMBL/GenBank/DDBJ whole genome shotgun (WGS) entry which is preliminary data.</text>
</comment>
<dbReference type="RefSeq" id="WP_178359911.1">
    <property type="nucleotide sequence ID" value="NZ_JABFYL010000039.1"/>
</dbReference>
<reference evidence="1 2" key="1">
    <citation type="submission" date="2020-05" db="EMBL/GenBank/DDBJ databases">
        <title>Draft genome sequence of Mycobacterium hippocampi DL, isolated from European seabass, Dicentrarchus labrax, reared in fish farms.</title>
        <authorList>
            <person name="Stathopoulou P."/>
            <person name="Asimakis E."/>
            <person name="Tzokas K."/>
            <person name="Batargias C."/>
            <person name="Tsiamis G."/>
        </authorList>
    </citation>
    <scope>NUCLEOTIDE SEQUENCE [LARGE SCALE GENOMIC DNA]</scope>
    <source>
        <strain evidence="1 2">DL</strain>
    </source>
</reference>